<keyword evidence="1" id="KW-0175">Coiled coil</keyword>
<organism evidence="2">
    <name type="scientific">Tanacetum cinerariifolium</name>
    <name type="common">Dalmatian daisy</name>
    <name type="synonym">Chrysanthemum cinerariifolium</name>
    <dbReference type="NCBI Taxonomy" id="118510"/>
    <lineage>
        <taxon>Eukaryota</taxon>
        <taxon>Viridiplantae</taxon>
        <taxon>Streptophyta</taxon>
        <taxon>Embryophyta</taxon>
        <taxon>Tracheophyta</taxon>
        <taxon>Spermatophyta</taxon>
        <taxon>Magnoliopsida</taxon>
        <taxon>eudicotyledons</taxon>
        <taxon>Gunneridae</taxon>
        <taxon>Pentapetalae</taxon>
        <taxon>asterids</taxon>
        <taxon>campanulids</taxon>
        <taxon>Asterales</taxon>
        <taxon>Asteraceae</taxon>
        <taxon>Asteroideae</taxon>
        <taxon>Anthemideae</taxon>
        <taxon>Anthemidinae</taxon>
        <taxon>Tanacetum</taxon>
    </lineage>
</organism>
<dbReference type="AlphaFoldDB" id="A0A699TRA8"/>
<protein>
    <submittedName>
        <fullName evidence="2">Uncharacterized protein</fullName>
    </submittedName>
</protein>
<feature type="non-terminal residue" evidence="2">
    <location>
        <position position="1"/>
    </location>
</feature>
<sequence length="74" mass="8365">TSHDVPKDTSVPPPTSPKLAQIQELMAHVHLLQSQKEELEQAKAKAEVASAKQLLHLMRERRTPKMLKQTCKNN</sequence>
<gene>
    <name evidence="2" type="ORF">Tci_885291</name>
</gene>
<reference evidence="2" key="1">
    <citation type="journal article" date="2019" name="Sci. Rep.">
        <title>Draft genome of Tanacetum cinerariifolium, the natural source of mosquito coil.</title>
        <authorList>
            <person name="Yamashiro T."/>
            <person name="Shiraishi A."/>
            <person name="Satake H."/>
            <person name="Nakayama K."/>
        </authorList>
    </citation>
    <scope>NUCLEOTIDE SEQUENCE</scope>
</reference>
<feature type="coiled-coil region" evidence="1">
    <location>
        <begin position="22"/>
        <end position="52"/>
    </location>
</feature>
<name>A0A699TRA8_TANCI</name>
<evidence type="ECO:0000256" key="1">
    <source>
        <dbReference type="SAM" id="Coils"/>
    </source>
</evidence>
<comment type="caution">
    <text evidence="2">The sequence shown here is derived from an EMBL/GenBank/DDBJ whole genome shotgun (WGS) entry which is preliminary data.</text>
</comment>
<dbReference type="EMBL" id="BKCJ011271660">
    <property type="protein sequence ID" value="GFD13322.1"/>
    <property type="molecule type" value="Genomic_DNA"/>
</dbReference>
<proteinExistence type="predicted"/>
<accession>A0A699TRA8</accession>
<evidence type="ECO:0000313" key="2">
    <source>
        <dbReference type="EMBL" id="GFD13322.1"/>
    </source>
</evidence>